<evidence type="ECO:0008006" key="3">
    <source>
        <dbReference type="Google" id="ProtNLM"/>
    </source>
</evidence>
<protein>
    <recommendedName>
        <fullName evidence="3">DUF2357 domain-containing protein</fullName>
    </recommendedName>
</protein>
<proteinExistence type="predicted"/>
<dbReference type="AlphaFoldDB" id="A0A3N0AET9"/>
<dbReference type="EMBL" id="QICB01000004">
    <property type="protein sequence ID" value="RNL19633.1"/>
    <property type="molecule type" value="Genomic_DNA"/>
</dbReference>
<dbReference type="Proteomes" id="UP000267368">
    <property type="component" value="Unassembled WGS sequence"/>
</dbReference>
<sequence>MASINISRKSHSLWHLRMVDGVDGSVVELPLFVASSIKDFDLEQSAFVHEGHDYEVWVVTDAEIECELVTWCVNGRDALEVFIREADSSACGKEGRACVSYRLSRKDGERWYPFSMACGFASIEISFDYPNGHSRILGTRDLVCICDKEDQERVVSGILDEFVNGGQNTPMRWMFEGVEEDFGSAALTESENVFDDSQSMSAFLSLCEDVVRAYGRHLGYFRSHAYSRTAKESVVVGPSEVHRLGRNELMWLATMPNMLHRTDAETAVRMQGNYYIASKVRTERPCRTYDNLENRSVIAFLGRVESSLSNAITLAKTKIRNLRDIASRLKSFDVKEGAVLSLVVIESCLEREEPLVDRARSLLDEVKRISYSLRSALPRVADVAYKLPRRSKAFQEILPYMDVYSVMVKWDDFGEFRLIRDGLVLRTWRMDKLYEYYVLYKMLEALSACRFEPDYTLGRRPIRCIQYDVESKCFKNEDQVATLYELMRGSEKVKLYYQPVFYGEYQENNEVDLYRTTRGGRGFNYWTPDFYLIFKSGGETKRIIFDAKFRKMSAVRWAGKSNAESSMDSCLRKYKIDTLAEDGSRVDALWLLCGRVSRRQIKVRQNSPWAQSHKELVLPDGVAAVAPGANALLDVFGELGIDGHGQHPFPDGRPSYVGSAGEVVKDGSQGDLDSVDCSQDGIDDVAPLIAELIRLSVDSGALFDEKYARRMGVGHPLLRRRKPEGREANYYCEKSIDLGVGCCYLYKKWLPNNLNLLKRQIALLREKSV</sequence>
<organism evidence="1 2">
    <name type="scientific">Slackia faecicanis</name>
    <dbReference type="NCBI Taxonomy" id="255723"/>
    <lineage>
        <taxon>Bacteria</taxon>
        <taxon>Bacillati</taxon>
        <taxon>Actinomycetota</taxon>
        <taxon>Coriobacteriia</taxon>
        <taxon>Eggerthellales</taxon>
        <taxon>Eggerthellaceae</taxon>
        <taxon>Slackia</taxon>
    </lineage>
</organism>
<evidence type="ECO:0000313" key="1">
    <source>
        <dbReference type="EMBL" id="RNL19633.1"/>
    </source>
</evidence>
<name>A0A3N0AET9_9ACTN</name>
<accession>A0A3N0AET9</accession>
<dbReference type="OrthoDB" id="3727779at2"/>
<gene>
    <name evidence="1" type="ORF">DMP07_06590</name>
</gene>
<keyword evidence="2" id="KW-1185">Reference proteome</keyword>
<reference evidence="2" key="1">
    <citation type="submission" date="2018-05" db="EMBL/GenBank/DDBJ databases">
        <title>Genome Sequencing of selected type strains of the family Eggerthellaceae.</title>
        <authorList>
            <person name="Danylec N."/>
            <person name="Stoll D.A."/>
            <person name="Doetsch A."/>
            <person name="Huch M."/>
        </authorList>
    </citation>
    <scope>NUCLEOTIDE SEQUENCE [LARGE SCALE GENOMIC DNA]</scope>
    <source>
        <strain evidence="2">DSM 17537</strain>
    </source>
</reference>
<dbReference type="RefSeq" id="WP_123198356.1">
    <property type="nucleotide sequence ID" value="NZ_QICB01000004.1"/>
</dbReference>
<evidence type="ECO:0000313" key="2">
    <source>
        <dbReference type="Proteomes" id="UP000267368"/>
    </source>
</evidence>
<comment type="caution">
    <text evidence="1">The sequence shown here is derived from an EMBL/GenBank/DDBJ whole genome shotgun (WGS) entry which is preliminary data.</text>
</comment>